<accession>A0AAW1CSB4</accession>
<dbReference type="EMBL" id="JAPXFL010000009">
    <property type="protein sequence ID" value="KAK9501469.1"/>
    <property type="molecule type" value="Genomic_DNA"/>
</dbReference>
<gene>
    <name evidence="1" type="ORF">O3M35_012185</name>
</gene>
<dbReference type="AlphaFoldDB" id="A0AAW1CSB4"/>
<evidence type="ECO:0000313" key="2">
    <source>
        <dbReference type="Proteomes" id="UP001461498"/>
    </source>
</evidence>
<proteinExistence type="predicted"/>
<organism evidence="1 2">
    <name type="scientific">Rhynocoris fuscipes</name>
    <dbReference type="NCBI Taxonomy" id="488301"/>
    <lineage>
        <taxon>Eukaryota</taxon>
        <taxon>Metazoa</taxon>
        <taxon>Ecdysozoa</taxon>
        <taxon>Arthropoda</taxon>
        <taxon>Hexapoda</taxon>
        <taxon>Insecta</taxon>
        <taxon>Pterygota</taxon>
        <taxon>Neoptera</taxon>
        <taxon>Paraneoptera</taxon>
        <taxon>Hemiptera</taxon>
        <taxon>Heteroptera</taxon>
        <taxon>Panheteroptera</taxon>
        <taxon>Cimicomorpha</taxon>
        <taxon>Reduviidae</taxon>
        <taxon>Harpactorinae</taxon>
        <taxon>Harpactorini</taxon>
        <taxon>Rhynocoris</taxon>
    </lineage>
</organism>
<reference evidence="1 2" key="1">
    <citation type="submission" date="2022-12" db="EMBL/GenBank/DDBJ databases">
        <title>Chromosome-level genome assembly of true bugs.</title>
        <authorList>
            <person name="Ma L."/>
            <person name="Li H."/>
        </authorList>
    </citation>
    <scope>NUCLEOTIDE SEQUENCE [LARGE SCALE GENOMIC DNA]</scope>
    <source>
        <strain evidence="1">Lab_2022b</strain>
    </source>
</reference>
<dbReference type="Proteomes" id="UP001461498">
    <property type="component" value="Unassembled WGS sequence"/>
</dbReference>
<sequence>MKDHPGLHHKYIINTLLIILDTTDLSLILQDMINMEHHFQYWKHQKYLILKLNISITMLKLYQILSLKDSTNLIIPHKKNMNIITAGENTCNL</sequence>
<protein>
    <submittedName>
        <fullName evidence="1">Uncharacterized protein</fullName>
    </submittedName>
</protein>
<keyword evidence="2" id="KW-1185">Reference proteome</keyword>
<name>A0AAW1CSB4_9HEMI</name>
<evidence type="ECO:0000313" key="1">
    <source>
        <dbReference type="EMBL" id="KAK9501469.1"/>
    </source>
</evidence>
<comment type="caution">
    <text evidence="1">The sequence shown here is derived from an EMBL/GenBank/DDBJ whole genome shotgun (WGS) entry which is preliminary data.</text>
</comment>